<evidence type="ECO:0000256" key="1">
    <source>
        <dbReference type="SAM" id="MobiDB-lite"/>
    </source>
</evidence>
<dbReference type="EMBL" id="MU806063">
    <property type="protein sequence ID" value="KAJ3840804.1"/>
    <property type="molecule type" value="Genomic_DNA"/>
</dbReference>
<evidence type="ECO:0000313" key="2">
    <source>
        <dbReference type="EMBL" id="KAJ3840804.1"/>
    </source>
</evidence>
<dbReference type="Proteomes" id="UP001163846">
    <property type="component" value="Unassembled WGS sequence"/>
</dbReference>
<name>A0AA38PDA4_9AGAR</name>
<protein>
    <recommendedName>
        <fullName evidence="4">F-box domain-containing protein</fullName>
    </recommendedName>
</protein>
<dbReference type="Gene3D" id="3.80.10.10">
    <property type="entry name" value="Ribonuclease Inhibitor"/>
    <property type="match status" value="1"/>
</dbReference>
<evidence type="ECO:0000313" key="3">
    <source>
        <dbReference type="Proteomes" id="UP001163846"/>
    </source>
</evidence>
<accession>A0AA38PDA4</accession>
<sequence length="583" mass="66053">MQNPQLSMQTIPAVNSLPVEILTEVFRSYCALQESPFDLTLGYYSSRELYTEMHIITTRTCHQWRNIVLSNPEFWTSFYLNLGRIRSIEQAEYIIETLFRFQNNTLRLHITFNSFNSTPSLPPSEALNTVQFTVLAHIWSLANRWRDVKLELDQQLFHGVISMLNLGIDRKPLGGYFPNLERLECELLRDSEDDDIRRDFNSPDRFLFRVFNPSPALHHLAVYDNLDVASFGYPQSLTSLELSRFEGSSLAPFLARLPNLQHLSLYQSILIQNGEYGYEHPGPWSESHPFYHPGITKLSLLTYEGYFEIFPPWADVRFPSLHTLAIDEVEEALDEESIQPILDLLTKSECKLQTLTLGKVPWEMFDDLVSVAPSLRNVKLGALHVSMTLLDAPNEFLAPLCGTAPTKVPCPDLSCLQVEIDAIVLKWPRRNRQRSIQPDPDSDADMEDDSDDGDDMVDDMGGPSSSTNNAGFEADPEDNTMGNMIPGDPQNPIGNMEDSDVLGGTVGNEPTFIEFIVARFRHLISSRPGRGPPLVRFVTEPLITPFPSDPNVDPIAQLPEYLMAVSNIDERKFGTVTVELRWN</sequence>
<gene>
    <name evidence="2" type="ORF">F5878DRAFT_612081</name>
</gene>
<dbReference type="InterPro" id="IPR032675">
    <property type="entry name" value="LRR_dom_sf"/>
</dbReference>
<comment type="caution">
    <text evidence="2">The sequence shown here is derived from an EMBL/GenBank/DDBJ whole genome shotgun (WGS) entry which is preliminary data.</text>
</comment>
<dbReference type="AlphaFoldDB" id="A0AA38PDA4"/>
<keyword evidence="3" id="KW-1185">Reference proteome</keyword>
<organism evidence="2 3">
    <name type="scientific">Lentinula raphanica</name>
    <dbReference type="NCBI Taxonomy" id="153919"/>
    <lineage>
        <taxon>Eukaryota</taxon>
        <taxon>Fungi</taxon>
        <taxon>Dikarya</taxon>
        <taxon>Basidiomycota</taxon>
        <taxon>Agaricomycotina</taxon>
        <taxon>Agaricomycetes</taxon>
        <taxon>Agaricomycetidae</taxon>
        <taxon>Agaricales</taxon>
        <taxon>Marasmiineae</taxon>
        <taxon>Omphalotaceae</taxon>
        <taxon>Lentinula</taxon>
    </lineage>
</organism>
<reference evidence="2" key="1">
    <citation type="submission" date="2022-08" db="EMBL/GenBank/DDBJ databases">
        <authorList>
            <consortium name="DOE Joint Genome Institute"/>
            <person name="Min B."/>
            <person name="Riley R."/>
            <person name="Sierra-Patev S."/>
            <person name="Naranjo-Ortiz M."/>
            <person name="Looney B."/>
            <person name="Konkel Z."/>
            <person name="Slot J.C."/>
            <person name="Sakamoto Y."/>
            <person name="Steenwyk J.L."/>
            <person name="Rokas A."/>
            <person name="Carro J."/>
            <person name="Camarero S."/>
            <person name="Ferreira P."/>
            <person name="Molpeceres G."/>
            <person name="Ruiz-Duenas F.J."/>
            <person name="Serrano A."/>
            <person name="Henrissat B."/>
            <person name="Drula E."/>
            <person name="Hughes K.W."/>
            <person name="Mata J.L."/>
            <person name="Ishikawa N.K."/>
            <person name="Vargas-Isla R."/>
            <person name="Ushijima S."/>
            <person name="Smith C.A."/>
            <person name="Ahrendt S."/>
            <person name="Andreopoulos W."/>
            <person name="He G."/>
            <person name="Labutti K."/>
            <person name="Lipzen A."/>
            <person name="Ng V."/>
            <person name="Sandor L."/>
            <person name="Barry K."/>
            <person name="Martinez A.T."/>
            <person name="Xiao Y."/>
            <person name="Gibbons J.G."/>
            <person name="Terashima K."/>
            <person name="Hibbett D.S."/>
            <person name="Grigoriev I.V."/>
        </authorList>
    </citation>
    <scope>NUCLEOTIDE SEQUENCE</scope>
    <source>
        <strain evidence="2">TFB9207</strain>
    </source>
</reference>
<proteinExistence type="predicted"/>
<dbReference type="SUPFAM" id="SSF52047">
    <property type="entry name" value="RNI-like"/>
    <property type="match status" value="1"/>
</dbReference>
<evidence type="ECO:0008006" key="4">
    <source>
        <dbReference type="Google" id="ProtNLM"/>
    </source>
</evidence>
<feature type="region of interest" description="Disordered" evidence="1">
    <location>
        <begin position="431"/>
        <end position="490"/>
    </location>
</feature>
<feature type="compositionally biased region" description="Acidic residues" evidence="1">
    <location>
        <begin position="440"/>
        <end position="458"/>
    </location>
</feature>